<organism evidence="2 3">
    <name type="scientific">Fusarium coffeatum</name>
    <dbReference type="NCBI Taxonomy" id="231269"/>
    <lineage>
        <taxon>Eukaryota</taxon>
        <taxon>Fungi</taxon>
        <taxon>Dikarya</taxon>
        <taxon>Ascomycota</taxon>
        <taxon>Pezizomycotina</taxon>
        <taxon>Sordariomycetes</taxon>
        <taxon>Hypocreomycetidae</taxon>
        <taxon>Hypocreales</taxon>
        <taxon>Nectriaceae</taxon>
        <taxon>Fusarium</taxon>
        <taxon>Fusarium incarnatum-equiseti species complex</taxon>
    </lineage>
</organism>
<feature type="compositionally biased region" description="Basic residues" evidence="1">
    <location>
        <begin position="377"/>
        <end position="388"/>
    </location>
</feature>
<sequence length="538" mass="59631">MPSWTITNDDKMSSWRDQLSPRNLSFRGLRRASESVAKTNSSSTKNDFTMKHFPDRPTRRITEAEIPSDEDCKKTLTNMRKASLSDHIHIHRRHEYHHQHQNQLSPVPEPMPTPEEYFTIKVPKIELPRIEQPEPSPRSPPQRSQSERARPEQLQTEKPRAQQPSRLTFGPFIGQFKSAYGPLTPAQEEPNALENADIAGPTTTPDGLQIPGAPIDIRKSILAVDDLNLATEPAPSPVVISEAKTIRLERVDNTQTPGVSPFSSPRPSNASSSGWPMRKPSVQMVAIRRSSQDSQRRKPSVHTVVVRRSSTKPHSDALNSHPTHSSTAQVHVRQNSASDPLCRVCHTGIAERSGTCSICDNDSMPASPVESGPNFSRLHHKPTVKRYNRPPPLVPQSLDSIAKLHRPSASLTSDPEANQISPPPSPGSRSSSTAETVKTLATGPSVPPTPMSALSTPEVFKRFQEEVENRAKSDDSPAFDDPWMIKPKTPEDDVYEDDWADYYFDEQNFNAGPGNETQDPMPGLHFVPSPVCPGPGWI</sequence>
<dbReference type="AlphaFoldDB" id="A0A366RRG1"/>
<keyword evidence="3" id="KW-1185">Reference proteome</keyword>
<protein>
    <submittedName>
        <fullName evidence="2">Uncharacterized protein</fullName>
    </submittedName>
</protein>
<comment type="caution">
    <text evidence="2">The sequence shown here is derived from an EMBL/GenBank/DDBJ whole genome shotgun (WGS) entry which is preliminary data.</text>
</comment>
<feature type="compositionally biased region" description="Basic and acidic residues" evidence="1">
    <location>
        <begin position="145"/>
        <end position="160"/>
    </location>
</feature>
<dbReference type="OrthoDB" id="5087176at2759"/>
<feature type="compositionally biased region" description="Basic and acidic residues" evidence="1">
    <location>
        <begin position="48"/>
        <end position="58"/>
    </location>
</feature>
<evidence type="ECO:0000313" key="2">
    <source>
        <dbReference type="EMBL" id="RBR19432.1"/>
    </source>
</evidence>
<feature type="region of interest" description="Disordered" evidence="1">
    <location>
        <begin position="506"/>
        <end position="527"/>
    </location>
</feature>
<feature type="region of interest" description="Disordered" evidence="1">
    <location>
        <begin position="30"/>
        <end position="58"/>
    </location>
</feature>
<dbReference type="Proteomes" id="UP000253153">
    <property type="component" value="Unassembled WGS sequence"/>
</dbReference>
<accession>A0A366RRG1</accession>
<dbReference type="RefSeq" id="XP_031016184.1">
    <property type="nucleotide sequence ID" value="XM_031159732.1"/>
</dbReference>
<feature type="compositionally biased region" description="Polar residues" evidence="1">
    <location>
        <begin position="36"/>
        <end position="47"/>
    </location>
</feature>
<feature type="region of interest" description="Disordered" evidence="1">
    <location>
        <begin position="94"/>
        <end position="114"/>
    </location>
</feature>
<name>A0A366RRG1_9HYPO</name>
<feature type="region of interest" description="Disordered" evidence="1">
    <location>
        <begin position="366"/>
        <end position="491"/>
    </location>
</feature>
<feature type="compositionally biased region" description="Low complexity" evidence="1">
    <location>
        <begin position="260"/>
        <end position="273"/>
    </location>
</feature>
<feature type="region of interest" description="Disordered" evidence="1">
    <location>
        <begin position="128"/>
        <end position="168"/>
    </location>
</feature>
<proteinExistence type="predicted"/>
<feature type="region of interest" description="Disordered" evidence="1">
    <location>
        <begin position="249"/>
        <end position="337"/>
    </location>
</feature>
<evidence type="ECO:0000313" key="3">
    <source>
        <dbReference type="Proteomes" id="UP000253153"/>
    </source>
</evidence>
<feature type="compositionally biased region" description="Polar residues" evidence="1">
    <location>
        <begin position="409"/>
        <end position="420"/>
    </location>
</feature>
<feature type="compositionally biased region" description="Polar residues" evidence="1">
    <location>
        <begin position="317"/>
        <end position="337"/>
    </location>
</feature>
<gene>
    <name evidence="2" type="ORF">FIESC28_05587</name>
</gene>
<dbReference type="GeneID" id="41995028"/>
<feature type="compositionally biased region" description="Basic and acidic residues" evidence="1">
    <location>
        <begin position="459"/>
        <end position="475"/>
    </location>
</feature>
<feature type="compositionally biased region" description="Polar residues" evidence="1">
    <location>
        <begin position="507"/>
        <end position="518"/>
    </location>
</feature>
<reference evidence="2 3" key="1">
    <citation type="submission" date="2018-06" db="EMBL/GenBank/DDBJ databases">
        <title>Fusarium incarnatum-equiseti species complex species 28.</title>
        <authorList>
            <person name="Gardiner D.M."/>
        </authorList>
    </citation>
    <scope>NUCLEOTIDE SEQUENCE [LARGE SCALE GENOMIC DNA]</scope>
    <source>
        <strain evidence="2 3">FIESC_28</strain>
    </source>
</reference>
<evidence type="ECO:0000256" key="1">
    <source>
        <dbReference type="SAM" id="MobiDB-lite"/>
    </source>
</evidence>
<dbReference type="EMBL" id="QKXC01000115">
    <property type="protein sequence ID" value="RBR19432.1"/>
    <property type="molecule type" value="Genomic_DNA"/>
</dbReference>